<feature type="transmembrane region" description="Helical" evidence="8">
    <location>
        <begin position="648"/>
        <end position="670"/>
    </location>
</feature>
<evidence type="ECO:0000256" key="6">
    <source>
        <dbReference type="ARBA" id="ARBA00023170"/>
    </source>
</evidence>
<keyword evidence="2" id="KW-1003">Cell membrane</keyword>
<evidence type="ECO:0000256" key="4">
    <source>
        <dbReference type="ARBA" id="ARBA00022989"/>
    </source>
</evidence>
<organism evidence="9 10">
    <name type="scientific">Bemisia tabaci</name>
    <name type="common">Sweetpotato whitefly</name>
    <name type="synonym">Aleurodes tabaci</name>
    <dbReference type="NCBI Taxonomy" id="7038"/>
    <lineage>
        <taxon>Eukaryota</taxon>
        <taxon>Metazoa</taxon>
        <taxon>Ecdysozoa</taxon>
        <taxon>Arthropoda</taxon>
        <taxon>Hexapoda</taxon>
        <taxon>Insecta</taxon>
        <taxon>Pterygota</taxon>
        <taxon>Neoptera</taxon>
        <taxon>Paraneoptera</taxon>
        <taxon>Hemiptera</taxon>
        <taxon>Sternorrhyncha</taxon>
        <taxon>Aleyrodoidea</taxon>
        <taxon>Aleyrodidae</taxon>
        <taxon>Aleyrodinae</taxon>
        <taxon>Bemisia</taxon>
    </lineage>
</organism>
<sequence>MGISKTRSIYISNHDTNWEPSHLMRTLHENYIQTTIDNGTLQIQRREKVILLRLPDCSDILRLILGSVTNLDLTSNFSLRQSVATHEFSIPKICVEFRKRHLRQSPFQECDHLVEIDETELMPGSEISQSLFDQTRRLFHHPLWNAEKNIIFTIRRKVINVPWGFKTVSYDHRVELLFTFKFMWRFFRGRRVVVCVDQECYSYNPYSDDIIVYNADNKTYFDSALSSFPGKRISEFFYRRPTPYDAFYDFKQWTMIAPFLLEIVCHRLRGLSCEADPLIRDVASGRIDLTEAIKADADMVFVEGIVNDDDLRDYDIIPLLDDSQLCFIVPEKGEMPSYLLPAKCFSVTAWLFICITVASAIIVHELHRRMCVDLLSSEDDPHAAEFISTIFTVYSYVLCVSQSRLLDVFATGKILFVVITFGFFILTTAFVSIFVDYLSKRLRYEPLNTIEEVKESELLFKFFKAFSQDYIFMDDAEYGWMKNKMIDSSDWYLQQRYAFMPYWEIYSSDKEQLQVGSYLGINISSMAMQSLQDAEIHALYNDGYIVFLPRWALAGKNDLLSVHPFMHDPIDFHIVKECIMSYPYDVLLLSNSVYRSEIVSIIAHLKEAGIVLNKFQQTIDFSDYNFRSYDEDYESEPPRAFGMFDLRIAFIALVVGLCFSSFMFIAELLYSDKAFPSFTTILLNLSDFCRLWN</sequence>
<name>A0A9P0ANQ6_BEMTA</name>
<evidence type="ECO:0000256" key="1">
    <source>
        <dbReference type="ARBA" id="ARBA00004651"/>
    </source>
</evidence>
<protein>
    <recommendedName>
        <fullName evidence="11">Ionotropic receptor</fullName>
    </recommendedName>
</protein>
<accession>A0A9P0ANQ6</accession>
<evidence type="ECO:0000256" key="3">
    <source>
        <dbReference type="ARBA" id="ARBA00022692"/>
    </source>
</evidence>
<dbReference type="AlphaFoldDB" id="A0A9P0ANQ6"/>
<evidence type="ECO:0000256" key="7">
    <source>
        <dbReference type="ARBA" id="ARBA00023180"/>
    </source>
</evidence>
<gene>
    <name evidence="9" type="ORF">BEMITA_LOCUS13927</name>
</gene>
<keyword evidence="10" id="KW-1185">Reference proteome</keyword>
<feature type="transmembrane region" description="Helical" evidence="8">
    <location>
        <begin position="383"/>
        <end position="403"/>
    </location>
</feature>
<comment type="subcellular location">
    <subcellularLocation>
        <location evidence="1">Cell membrane</location>
        <topology evidence="1">Multi-pass membrane protein</topology>
    </subcellularLocation>
</comment>
<dbReference type="Proteomes" id="UP001152759">
    <property type="component" value="Chromosome 9"/>
</dbReference>
<dbReference type="InterPro" id="IPR052192">
    <property type="entry name" value="Insect_Ionotropic_Sensory_Rcpt"/>
</dbReference>
<feature type="transmembrane region" description="Helical" evidence="8">
    <location>
        <begin position="415"/>
        <end position="438"/>
    </location>
</feature>
<evidence type="ECO:0000256" key="5">
    <source>
        <dbReference type="ARBA" id="ARBA00023136"/>
    </source>
</evidence>
<evidence type="ECO:0000256" key="2">
    <source>
        <dbReference type="ARBA" id="ARBA00022475"/>
    </source>
</evidence>
<keyword evidence="3 8" id="KW-0812">Transmembrane</keyword>
<reference evidence="9" key="1">
    <citation type="submission" date="2021-12" db="EMBL/GenBank/DDBJ databases">
        <authorList>
            <person name="King R."/>
        </authorList>
    </citation>
    <scope>NUCLEOTIDE SEQUENCE</scope>
</reference>
<dbReference type="EMBL" id="OU963870">
    <property type="protein sequence ID" value="CAH0395783.1"/>
    <property type="molecule type" value="Genomic_DNA"/>
</dbReference>
<proteinExistence type="predicted"/>
<dbReference type="GO" id="GO:0005886">
    <property type="term" value="C:plasma membrane"/>
    <property type="evidence" value="ECO:0007669"/>
    <property type="project" value="UniProtKB-SubCell"/>
</dbReference>
<dbReference type="PANTHER" id="PTHR42643">
    <property type="entry name" value="IONOTROPIC RECEPTOR 20A-RELATED"/>
    <property type="match status" value="1"/>
</dbReference>
<keyword evidence="4 8" id="KW-1133">Transmembrane helix</keyword>
<keyword evidence="5 8" id="KW-0472">Membrane</keyword>
<evidence type="ECO:0000313" key="10">
    <source>
        <dbReference type="Proteomes" id="UP001152759"/>
    </source>
</evidence>
<feature type="transmembrane region" description="Helical" evidence="8">
    <location>
        <begin position="345"/>
        <end position="363"/>
    </location>
</feature>
<keyword evidence="6" id="KW-0675">Receptor</keyword>
<evidence type="ECO:0008006" key="11">
    <source>
        <dbReference type="Google" id="ProtNLM"/>
    </source>
</evidence>
<evidence type="ECO:0000256" key="8">
    <source>
        <dbReference type="SAM" id="Phobius"/>
    </source>
</evidence>
<evidence type="ECO:0000313" key="9">
    <source>
        <dbReference type="EMBL" id="CAH0395783.1"/>
    </source>
</evidence>
<keyword evidence="7" id="KW-0325">Glycoprotein</keyword>
<dbReference type="PANTHER" id="PTHR42643:SF24">
    <property type="entry name" value="IONOTROPIC RECEPTOR 60A"/>
    <property type="match status" value="1"/>
</dbReference>